<dbReference type="PANTHER" id="PTHR33563">
    <property type="match status" value="1"/>
</dbReference>
<evidence type="ECO:0000256" key="3">
    <source>
        <dbReference type="ARBA" id="ARBA00023027"/>
    </source>
</evidence>
<dbReference type="EC" id="1.4.1.24" evidence="5"/>
<dbReference type="EMBL" id="CP017686">
    <property type="protein sequence ID" value="AYQ54677.1"/>
    <property type="molecule type" value="Genomic_DNA"/>
</dbReference>
<name>A0A3G3IFR7_9ARCH</name>
<dbReference type="PIRSF" id="PIRSF006655">
    <property type="entry name" value="DHQ_synth"/>
    <property type="match status" value="1"/>
</dbReference>
<comment type="function">
    <text evidence="5">Catalyzes the oxidative deamination and cyclization of 2-amino-3,7-dideoxy-D-threo-hept-6-ulosonic acid (ADH) to yield 3-dehydroquinate (DHQ), which is fed into the canonical shikimic pathway of aromatic amino acid biosynthesis.</text>
</comment>
<keyword evidence="1 5" id="KW-0028">Amino-acid biosynthesis</keyword>
<dbReference type="RefSeq" id="WP_015504401.1">
    <property type="nucleotide sequence ID" value="NZ_CP017686.1"/>
</dbReference>
<evidence type="ECO:0000256" key="4">
    <source>
        <dbReference type="ARBA" id="ARBA00023141"/>
    </source>
</evidence>
<dbReference type="InterPro" id="IPR030960">
    <property type="entry name" value="DHQS/DOIS_N"/>
</dbReference>
<evidence type="ECO:0000259" key="6">
    <source>
        <dbReference type="Pfam" id="PF01959"/>
    </source>
</evidence>
<dbReference type="GO" id="GO:0009073">
    <property type="term" value="P:aromatic amino acid family biosynthetic process"/>
    <property type="evidence" value="ECO:0007669"/>
    <property type="project" value="UniProtKB-UniRule"/>
</dbReference>
<evidence type="ECO:0000256" key="5">
    <source>
        <dbReference type="HAMAP-Rule" id="MF_01244"/>
    </source>
</evidence>
<feature type="domain" description="3-dehydroquinate synthase N-terminal" evidence="6">
    <location>
        <begin position="4"/>
        <end position="155"/>
    </location>
</feature>
<dbReference type="OMA" id="HFGMAIK"/>
<dbReference type="InterPro" id="IPR002812">
    <property type="entry name" value="DHQS"/>
</dbReference>
<dbReference type="GO" id="GO:0008652">
    <property type="term" value="P:amino acid biosynthetic process"/>
    <property type="evidence" value="ECO:0007669"/>
    <property type="project" value="UniProtKB-KW"/>
</dbReference>
<organism evidence="8 9">
    <name type="scientific">Methanomethylophilus alvi</name>
    <dbReference type="NCBI Taxonomy" id="1291540"/>
    <lineage>
        <taxon>Archaea</taxon>
        <taxon>Methanobacteriati</taxon>
        <taxon>Thermoplasmatota</taxon>
        <taxon>Thermoplasmata</taxon>
        <taxon>Methanomassiliicoccales</taxon>
        <taxon>Methanomethylophilaceae</taxon>
        <taxon>Methanomethylophilus</taxon>
    </lineage>
</organism>
<proteinExistence type="inferred from homology"/>
<dbReference type="GO" id="GO:0003856">
    <property type="term" value="F:3-dehydroquinate synthase activity"/>
    <property type="evidence" value="ECO:0007669"/>
    <property type="project" value="InterPro"/>
</dbReference>
<reference evidence="8 9" key="1">
    <citation type="submission" date="2016-10" db="EMBL/GenBank/DDBJ databases">
        <title>Complete genome of the TMA-utilizing, human hosted archaeon Methanomethylophilus alvus Gen. nov, sp. nov., strain Mx-05, derived from a pure culture.</title>
        <authorList>
            <person name="Brugere J.-F."/>
            <person name="Ben Hania W."/>
            <person name="Chaudhary P.P."/>
            <person name="Gaci N."/>
            <person name="Borrel G."/>
            <person name="Cao Van Tuat L."/>
            <person name="Fardeau M.-L."/>
            <person name="Harris H.M.B."/>
            <person name="O'Toole P.W."/>
            <person name="Ollivier B."/>
        </authorList>
    </citation>
    <scope>NUCLEOTIDE SEQUENCE [LARGE SCALE GENOMIC DNA]</scope>
    <source>
        <strain evidence="8 9">Mx-05</strain>
    </source>
</reference>
<comment type="catalytic activity">
    <reaction evidence="5">
        <text>2-amino-2,3,7-trideoxy-D-lyxo-hept-6-ulosonate + NAD(+) + H2O = 3-dehydroquinate + NH4(+) + NADH + H(+)</text>
        <dbReference type="Rhea" id="RHEA:25956"/>
        <dbReference type="ChEBI" id="CHEBI:15377"/>
        <dbReference type="ChEBI" id="CHEBI:15378"/>
        <dbReference type="ChEBI" id="CHEBI:28938"/>
        <dbReference type="ChEBI" id="CHEBI:32364"/>
        <dbReference type="ChEBI" id="CHEBI:57540"/>
        <dbReference type="ChEBI" id="CHEBI:57945"/>
        <dbReference type="ChEBI" id="CHEBI:58859"/>
        <dbReference type="EC" id="1.4.1.24"/>
    </reaction>
</comment>
<dbReference type="GeneID" id="41321301"/>
<keyword evidence="2 5" id="KW-0560">Oxidoreductase</keyword>
<dbReference type="Proteomes" id="UP000273278">
    <property type="component" value="Chromosome"/>
</dbReference>
<dbReference type="GO" id="GO:0051287">
    <property type="term" value="F:NAD binding"/>
    <property type="evidence" value="ECO:0007669"/>
    <property type="project" value="UniProtKB-UniRule"/>
</dbReference>
<keyword evidence="4 5" id="KW-0057">Aromatic amino acid biosynthesis</keyword>
<evidence type="ECO:0000259" key="7">
    <source>
        <dbReference type="Pfam" id="PF26558"/>
    </source>
</evidence>
<dbReference type="AlphaFoldDB" id="A0A3G3IFR7"/>
<sequence>MEAKKIFVRADLPAEKDDRKDLVTNGLESGIVSYILRKGDEQFTDLGKMEDAVFFDGGKPTDKSWEVCRIDTPEDQAKTLALAGKRDVIVVKTSDWTIIPLENMIAKFRSSGTKVYAIATRKEDAELYLKTMEKGVDGVVIQTDDPLSISKFRDLLTVSEPVSLDEVEVVSVKPLEMGDRVCVDTCNLMNPGEGMLVGSYSNCLFLIQSESEANGYVATRPFRVNAGAVHEYCMVPGGGTRYLSEVSAGDPVLICDRNGKTRVGSVGRCKVEVRPMLIVEATDGKKTYNVILQNAETIKVVTPKGSQSVTKLKKGDKVLAHLATGGRHFGMKVEETITEK</sequence>
<dbReference type="GO" id="GO:0102042">
    <property type="term" value="F:dehydroquinate synthase activity"/>
    <property type="evidence" value="ECO:0007669"/>
    <property type="project" value="UniProtKB-EC"/>
</dbReference>
<evidence type="ECO:0000313" key="9">
    <source>
        <dbReference type="Proteomes" id="UP000273278"/>
    </source>
</evidence>
<protein>
    <recommendedName>
        <fullName evidence="5">3-dehydroquinate synthase</fullName>
        <shortName evidence="5">DHQ synthase</shortName>
        <ecNumber evidence="5">1.4.1.24</ecNumber>
    </recommendedName>
    <alternativeName>
        <fullName evidence="5">3-dehydroquinate synthase II</fullName>
    </alternativeName>
</protein>
<dbReference type="Pfam" id="PF01959">
    <property type="entry name" value="DHQS"/>
    <property type="match status" value="1"/>
</dbReference>
<feature type="domain" description="3-dehydroquinate synthase C-terminal" evidence="7">
    <location>
        <begin position="167"/>
        <end position="340"/>
    </location>
</feature>
<evidence type="ECO:0000313" key="8">
    <source>
        <dbReference type="EMBL" id="AYQ54677.1"/>
    </source>
</evidence>
<keyword evidence="3 5" id="KW-0520">NAD</keyword>
<dbReference type="InterPro" id="IPR056179">
    <property type="entry name" value="DHQS_C"/>
</dbReference>
<gene>
    <name evidence="5" type="primary">aroB'</name>
    <name evidence="8" type="ORF">BKD89_02495</name>
</gene>
<evidence type="ECO:0000256" key="1">
    <source>
        <dbReference type="ARBA" id="ARBA00022605"/>
    </source>
</evidence>
<dbReference type="Pfam" id="PF26558">
    <property type="entry name" value="DHQS_2nd"/>
    <property type="match status" value="1"/>
</dbReference>
<dbReference type="HAMAP" id="MF_01244">
    <property type="entry name" value="Arch_DHQ_synthase"/>
    <property type="match status" value="1"/>
</dbReference>
<dbReference type="PANTHER" id="PTHR33563:SF1">
    <property type="entry name" value="3-DEHYDROQUINATE SYNTHASE"/>
    <property type="match status" value="1"/>
</dbReference>
<accession>A0A3G3IFR7</accession>
<evidence type="ECO:0000256" key="2">
    <source>
        <dbReference type="ARBA" id="ARBA00023002"/>
    </source>
</evidence>
<comment type="similarity">
    <text evidence="5">Belongs to the archaeal-type DHQ synthase family.</text>
</comment>